<reference evidence="6" key="2">
    <citation type="journal article" date="2019" name="Int. J. Syst. Evol. Microbiol.">
        <title>The Global Catalogue of Microorganisms (GCM) 10K type strain sequencing project: providing services to taxonomists for standard genome sequencing and annotation.</title>
        <authorList>
            <consortium name="The Broad Institute Genomics Platform"/>
            <consortium name="The Broad Institute Genome Sequencing Center for Infectious Disease"/>
            <person name="Wu L."/>
            <person name="Ma J."/>
        </authorList>
    </citation>
    <scope>NUCLEOTIDE SEQUENCE [LARGE SCALE GENOMIC DNA]</scope>
    <source>
        <strain evidence="6">CGMCC 1.15644</strain>
    </source>
</reference>
<keyword evidence="1" id="KW-0812">Transmembrane</keyword>
<dbReference type="Proteomes" id="UP000622648">
    <property type="component" value="Unassembled WGS sequence"/>
</dbReference>
<reference evidence="3" key="1">
    <citation type="journal article" date="2014" name="Int. J. Syst. Evol. Microbiol.">
        <title>Complete genome of a new Firmicutes species belonging to the dominant human colonic microbiota ('Ruminococcus bicirculans') reveals two chromosomes and a selective capacity to utilize plant glucans.</title>
        <authorList>
            <consortium name="NISC Comparative Sequencing Program"/>
            <person name="Wegmann U."/>
            <person name="Louis P."/>
            <person name="Goesmann A."/>
            <person name="Henrissat B."/>
            <person name="Duncan S.H."/>
            <person name="Flint H.J."/>
        </authorList>
    </citation>
    <scope>NUCLEOTIDE SEQUENCE</scope>
    <source>
        <strain evidence="3">CGMCC 1.15644</strain>
    </source>
</reference>
<sequence>MDYNLNINTLNMKTLIKKNNFAAIFSFLFLTVISMSACKKEKQKQVAVTDTSYQVNSKVDAGMTKSGSKATATLSGLYSPKSKKLVYKVEFNAIEPSVIEFRNEKDAVIFSIKKTGTKYTSPLNGEIILNAENENALINQKYYIQLSSAKYPNGEIKGQLSAKKQ</sequence>
<evidence type="ECO:0000313" key="6">
    <source>
        <dbReference type="Proteomes" id="UP000622648"/>
    </source>
</evidence>
<dbReference type="Pfam" id="PF07452">
    <property type="entry name" value="CHRD"/>
    <property type="match status" value="1"/>
</dbReference>
<dbReference type="InterPro" id="IPR010895">
    <property type="entry name" value="CHRD"/>
</dbReference>
<comment type="caution">
    <text evidence="4">The sequence shown here is derived from an EMBL/GenBank/DDBJ whole genome shotgun (WGS) entry which is preliminary data.</text>
</comment>
<evidence type="ECO:0000313" key="5">
    <source>
        <dbReference type="Proteomes" id="UP000295684"/>
    </source>
</evidence>
<dbReference type="AlphaFoldDB" id="A0A4R2HIX0"/>
<keyword evidence="1" id="KW-1133">Transmembrane helix</keyword>
<protein>
    <submittedName>
        <fullName evidence="4">CHRD domain-containing protein</fullName>
    </submittedName>
</protein>
<feature type="domain" description="CHRD" evidence="2">
    <location>
        <begin position="62"/>
        <end position="160"/>
    </location>
</feature>
<organism evidence="4 5">
    <name type="scientific">Pedobacter psychrotolerans</name>
    <dbReference type="NCBI Taxonomy" id="1843235"/>
    <lineage>
        <taxon>Bacteria</taxon>
        <taxon>Pseudomonadati</taxon>
        <taxon>Bacteroidota</taxon>
        <taxon>Sphingobacteriia</taxon>
        <taxon>Sphingobacteriales</taxon>
        <taxon>Sphingobacteriaceae</taxon>
        <taxon>Pedobacter</taxon>
    </lineage>
</organism>
<evidence type="ECO:0000313" key="4">
    <source>
        <dbReference type="EMBL" id="TCO28879.1"/>
    </source>
</evidence>
<feature type="transmembrane region" description="Helical" evidence="1">
    <location>
        <begin position="20"/>
        <end position="38"/>
    </location>
</feature>
<dbReference type="EMBL" id="BMJO01000003">
    <property type="protein sequence ID" value="GGE52542.1"/>
    <property type="molecule type" value="Genomic_DNA"/>
</dbReference>
<evidence type="ECO:0000259" key="2">
    <source>
        <dbReference type="Pfam" id="PF07452"/>
    </source>
</evidence>
<accession>A0A4R2HIX0</accession>
<name>A0A4R2HIX0_9SPHI</name>
<reference evidence="3" key="4">
    <citation type="submission" date="2024-05" db="EMBL/GenBank/DDBJ databases">
        <authorList>
            <person name="Sun Q."/>
            <person name="Zhou Y."/>
        </authorList>
    </citation>
    <scope>NUCLEOTIDE SEQUENCE</scope>
    <source>
        <strain evidence="3">CGMCC 1.15644</strain>
    </source>
</reference>
<evidence type="ECO:0000313" key="3">
    <source>
        <dbReference type="EMBL" id="GGE52542.1"/>
    </source>
</evidence>
<evidence type="ECO:0000256" key="1">
    <source>
        <dbReference type="SAM" id="Phobius"/>
    </source>
</evidence>
<keyword evidence="6" id="KW-1185">Reference proteome</keyword>
<dbReference type="Proteomes" id="UP000295684">
    <property type="component" value="Unassembled WGS sequence"/>
</dbReference>
<keyword evidence="1" id="KW-0472">Membrane</keyword>
<dbReference type="EMBL" id="SLWO01000002">
    <property type="protein sequence ID" value="TCO28879.1"/>
    <property type="molecule type" value="Genomic_DNA"/>
</dbReference>
<reference evidence="4 5" key="3">
    <citation type="submission" date="2019-03" db="EMBL/GenBank/DDBJ databases">
        <title>Genomic Encyclopedia of Type Strains, Phase IV (KMG-IV): sequencing the most valuable type-strain genomes for metagenomic binning, comparative biology and taxonomic classification.</title>
        <authorList>
            <person name="Goeker M."/>
        </authorList>
    </citation>
    <scope>NUCLEOTIDE SEQUENCE [LARGE SCALE GENOMIC DNA]</scope>
    <source>
        <strain evidence="4 5">DSM 103236</strain>
    </source>
</reference>
<proteinExistence type="predicted"/>
<gene>
    <name evidence="4" type="ORF">EV200_102296</name>
    <name evidence="3" type="ORF">GCM10011413_18520</name>
</gene>